<comment type="caution">
    <text evidence="7">The sequence shown here is derived from an EMBL/GenBank/DDBJ whole genome shotgun (WGS) entry which is preliminary data.</text>
</comment>
<evidence type="ECO:0000256" key="3">
    <source>
        <dbReference type="ARBA" id="ARBA00022989"/>
    </source>
</evidence>
<sequence>MPNQPTPHSTPTTTTTHLQRVLGMPSLVLFGLAYMVPLTVFTTYGIVTDLTEGHLPGAYVVTLTAMLFTAYSYGRMVRAHPYAGSAYTYTQKSFGPHLGFMTGWALMLDYVFLPMINYLVIGIYLHAAFDMIPIWVWILAAIVLVTGLNVLGIRMVSRMNLILIAIQIVFIAVFLVGALRAVAGEPLPSLTAPFFSDGADTSKILGGAAILCLSFLGFDAVSTLSEETHDPRRRVPRAIMLTTLAGGVMFIVISYVGHLAFPNWQSFTDVDSAALDVMKHIGGAAMAAFFTAAYISGCFASAMASQASVSRILYAMGRDGVLPRRFFAYLHPRFRNPVLATLAVGAVSLVALFISLDLASAMISFGALVAFSFVNLSVIKHYVVDEGRRTAADLVKFGVVPAIGVLLSLWLWTSLSGLTFIVGLSWVAAGFIYLLGLTRMFTRRPPELRLTEVELDDEADPKSAVRS</sequence>
<dbReference type="PANTHER" id="PTHR42770">
    <property type="entry name" value="AMINO ACID TRANSPORTER-RELATED"/>
    <property type="match status" value="1"/>
</dbReference>
<feature type="transmembrane region" description="Helical" evidence="5">
    <location>
        <begin position="53"/>
        <end position="73"/>
    </location>
</feature>
<dbReference type="RefSeq" id="WP_394301800.1">
    <property type="nucleotide sequence ID" value="NZ_JBHMQT010000033.1"/>
</dbReference>
<feature type="transmembrane region" description="Helical" evidence="5">
    <location>
        <begin position="418"/>
        <end position="437"/>
    </location>
</feature>
<feature type="transmembrane region" description="Helical" evidence="5">
    <location>
        <begin position="334"/>
        <end position="356"/>
    </location>
</feature>
<keyword evidence="8" id="KW-1185">Reference proteome</keyword>
<feature type="transmembrane region" description="Helical" evidence="5">
    <location>
        <begin position="204"/>
        <end position="226"/>
    </location>
</feature>
<evidence type="ECO:0000256" key="2">
    <source>
        <dbReference type="ARBA" id="ARBA00022692"/>
    </source>
</evidence>
<feature type="transmembrane region" description="Helical" evidence="5">
    <location>
        <begin position="394"/>
        <end position="412"/>
    </location>
</feature>
<evidence type="ECO:0000259" key="6">
    <source>
        <dbReference type="Pfam" id="PF00324"/>
    </source>
</evidence>
<dbReference type="PANTHER" id="PTHR42770:SF8">
    <property type="entry name" value="PUTRESCINE IMPORTER PUUP"/>
    <property type="match status" value="1"/>
</dbReference>
<keyword evidence="2 5" id="KW-0812">Transmembrane</keyword>
<accession>A0ABV6U5B1</accession>
<dbReference type="Pfam" id="PF00324">
    <property type="entry name" value="AA_permease"/>
    <property type="match status" value="1"/>
</dbReference>
<evidence type="ECO:0000256" key="4">
    <source>
        <dbReference type="ARBA" id="ARBA00023136"/>
    </source>
</evidence>
<name>A0ABV6U5B1_9ACTN</name>
<keyword evidence="3 5" id="KW-1133">Transmembrane helix</keyword>
<dbReference type="InterPro" id="IPR004841">
    <property type="entry name" value="AA-permease/SLC12A_dom"/>
</dbReference>
<organism evidence="7 8">
    <name type="scientific">Sphaerimonospora cavernae</name>
    <dbReference type="NCBI Taxonomy" id="1740611"/>
    <lineage>
        <taxon>Bacteria</taxon>
        <taxon>Bacillati</taxon>
        <taxon>Actinomycetota</taxon>
        <taxon>Actinomycetes</taxon>
        <taxon>Streptosporangiales</taxon>
        <taxon>Streptosporangiaceae</taxon>
        <taxon>Sphaerimonospora</taxon>
    </lineage>
</organism>
<dbReference type="EMBL" id="JBHMQT010000033">
    <property type="protein sequence ID" value="MFC0863659.1"/>
    <property type="molecule type" value="Genomic_DNA"/>
</dbReference>
<dbReference type="Proteomes" id="UP001589870">
    <property type="component" value="Unassembled WGS sequence"/>
</dbReference>
<gene>
    <name evidence="7" type="ORF">ACFHYQ_15255</name>
</gene>
<evidence type="ECO:0000256" key="1">
    <source>
        <dbReference type="ARBA" id="ARBA00004141"/>
    </source>
</evidence>
<evidence type="ECO:0000313" key="7">
    <source>
        <dbReference type="EMBL" id="MFC0863659.1"/>
    </source>
</evidence>
<evidence type="ECO:0000256" key="5">
    <source>
        <dbReference type="SAM" id="Phobius"/>
    </source>
</evidence>
<dbReference type="PIRSF" id="PIRSF006060">
    <property type="entry name" value="AA_transporter"/>
    <property type="match status" value="1"/>
</dbReference>
<feature type="transmembrane region" description="Helical" evidence="5">
    <location>
        <begin position="27"/>
        <end position="47"/>
    </location>
</feature>
<feature type="transmembrane region" description="Helical" evidence="5">
    <location>
        <begin position="281"/>
        <end position="304"/>
    </location>
</feature>
<feature type="domain" description="Amino acid permease/ SLC12A" evidence="6">
    <location>
        <begin position="28"/>
        <end position="425"/>
    </location>
</feature>
<protein>
    <submittedName>
        <fullName evidence="7">APC family permease</fullName>
    </submittedName>
</protein>
<feature type="transmembrane region" description="Helical" evidence="5">
    <location>
        <begin position="362"/>
        <end position="382"/>
    </location>
</feature>
<dbReference type="InterPro" id="IPR050367">
    <property type="entry name" value="APC_superfamily"/>
</dbReference>
<feature type="transmembrane region" description="Helical" evidence="5">
    <location>
        <begin position="134"/>
        <end position="153"/>
    </location>
</feature>
<evidence type="ECO:0000313" key="8">
    <source>
        <dbReference type="Proteomes" id="UP001589870"/>
    </source>
</evidence>
<comment type="subcellular location">
    <subcellularLocation>
        <location evidence="1">Membrane</location>
        <topology evidence="1">Multi-pass membrane protein</topology>
    </subcellularLocation>
</comment>
<reference evidence="7 8" key="1">
    <citation type="submission" date="2024-09" db="EMBL/GenBank/DDBJ databases">
        <authorList>
            <person name="Sun Q."/>
            <person name="Mori K."/>
        </authorList>
    </citation>
    <scope>NUCLEOTIDE SEQUENCE [LARGE SCALE GENOMIC DNA]</scope>
    <source>
        <strain evidence="7 8">TBRC 1851</strain>
    </source>
</reference>
<feature type="transmembrane region" description="Helical" evidence="5">
    <location>
        <begin position="238"/>
        <end position="261"/>
    </location>
</feature>
<keyword evidence="4 5" id="KW-0472">Membrane</keyword>
<feature type="transmembrane region" description="Helical" evidence="5">
    <location>
        <begin position="160"/>
        <end position="184"/>
    </location>
</feature>
<proteinExistence type="predicted"/>
<dbReference type="Gene3D" id="1.20.1740.10">
    <property type="entry name" value="Amino acid/polyamine transporter I"/>
    <property type="match status" value="1"/>
</dbReference>